<name>A0A9J6G4Y7_HAELO</name>
<organism evidence="2 3">
    <name type="scientific">Haemaphysalis longicornis</name>
    <name type="common">Bush tick</name>
    <dbReference type="NCBI Taxonomy" id="44386"/>
    <lineage>
        <taxon>Eukaryota</taxon>
        <taxon>Metazoa</taxon>
        <taxon>Ecdysozoa</taxon>
        <taxon>Arthropoda</taxon>
        <taxon>Chelicerata</taxon>
        <taxon>Arachnida</taxon>
        <taxon>Acari</taxon>
        <taxon>Parasitiformes</taxon>
        <taxon>Ixodida</taxon>
        <taxon>Ixodoidea</taxon>
        <taxon>Ixodidae</taxon>
        <taxon>Haemaphysalinae</taxon>
        <taxon>Haemaphysalis</taxon>
    </lineage>
</organism>
<dbReference type="EMBL" id="JABSTR010000005">
    <property type="protein sequence ID" value="KAH9370562.1"/>
    <property type="molecule type" value="Genomic_DNA"/>
</dbReference>
<gene>
    <name evidence="2" type="ORF">HPB48_002507</name>
</gene>
<accession>A0A9J6G4Y7</accession>
<dbReference type="VEuPathDB" id="VectorBase:HLOH_065238"/>
<protein>
    <submittedName>
        <fullName evidence="2">Uncharacterized protein</fullName>
    </submittedName>
</protein>
<sequence length="135" mass="14897">MLEVSEVIGPFGWYHGLVAALTVVRAFPCAWLIFMGPFVVPPVRHWCAKPPLPVLANWTEVEWLEAAIPPADGASTNAPSPQAYDACRMHPLQRVHPNGSVEFDKDRVVPCESWTYDVQVSRASSAVPEVSNLFV</sequence>
<dbReference type="Proteomes" id="UP000821853">
    <property type="component" value="Chromosome 3"/>
</dbReference>
<evidence type="ECO:0000313" key="3">
    <source>
        <dbReference type="Proteomes" id="UP000821853"/>
    </source>
</evidence>
<evidence type="ECO:0000313" key="2">
    <source>
        <dbReference type="EMBL" id="KAH9370562.1"/>
    </source>
</evidence>
<proteinExistence type="predicted"/>
<dbReference type="OrthoDB" id="6432280at2759"/>
<comment type="caution">
    <text evidence="2">The sequence shown here is derived from an EMBL/GenBank/DDBJ whole genome shotgun (WGS) entry which is preliminary data.</text>
</comment>
<evidence type="ECO:0000256" key="1">
    <source>
        <dbReference type="SAM" id="Phobius"/>
    </source>
</evidence>
<feature type="transmembrane region" description="Helical" evidence="1">
    <location>
        <begin position="12"/>
        <end position="34"/>
    </location>
</feature>
<keyword evidence="1" id="KW-1133">Transmembrane helix</keyword>
<dbReference type="AlphaFoldDB" id="A0A9J6G4Y7"/>
<keyword evidence="3" id="KW-1185">Reference proteome</keyword>
<keyword evidence="1" id="KW-0472">Membrane</keyword>
<keyword evidence="1" id="KW-0812">Transmembrane</keyword>
<reference evidence="2 3" key="1">
    <citation type="journal article" date="2020" name="Cell">
        <title>Large-Scale Comparative Analyses of Tick Genomes Elucidate Their Genetic Diversity and Vector Capacities.</title>
        <authorList>
            <consortium name="Tick Genome and Microbiome Consortium (TIGMIC)"/>
            <person name="Jia N."/>
            <person name="Wang J."/>
            <person name="Shi W."/>
            <person name="Du L."/>
            <person name="Sun Y."/>
            <person name="Zhan W."/>
            <person name="Jiang J.F."/>
            <person name="Wang Q."/>
            <person name="Zhang B."/>
            <person name="Ji P."/>
            <person name="Bell-Sakyi L."/>
            <person name="Cui X.M."/>
            <person name="Yuan T.T."/>
            <person name="Jiang B.G."/>
            <person name="Yang W.F."/>
            <person name="Lam T.T."/>
            <person name="Chang Q.C."/>
            <person name="Ding S.J."/>
            <person name="Wang X.J."/>
            <person name="Zhu J.G."/>
            <person name="Ruan X.D."/>
            <person name="Zhao L."/>
            <person name="Wei J.T."/>
            <person name="Ye R.Z."/>
            <person name="Que T.C."/>
            <person name="Du C.H."/>
            <person name="Zhou Y.H."/>
            <person name="Cheng J.X."/>
            <person name="Dai P.F."/>
            <person name="Guo W.B."/>
            <person name="Han X.H."/>
            <person name="Huang E.J."/>
            <person name="Li L.F."/>
            <person name="Wei W."/>
            <person name="Gao Y.C."/>
            <person name="Liu J.Z."/>
            <person name="Shao H.Z."/>
            <person name="Wang X."/>
            <person name="Wang C.C."/>
            <person name="Yang T.C."/>
            <person name="Huo Q.B."/>
            <person name="Li W."/>
            <person name="Chen H.Y."/>
            <person name="Chen S.E."/>
            <person name="Zhou L.G."/>
            <person name="Ni X.B."/>
            <person name="Tian J.H."/>
            <person name="Sheng Y."/>
            <person name="Liu T."/>
            <person name="Pan Y.S."/>
            <person name="Xia L.Y."/>
            <person name="Li J."/>
            <person name="Zhao F."/>
            <person name="Cao W.C."/>
        </authorList>
    </citation>
    <scope>NUCLEOTIDE SEQUENCE [LARGE SCALE GENOMIC DNA]</scope>
    <source>
        <strain evidence="2">HaeL-2018</strain>
    </source>
</reference>